<sequence length="155" mass="17759">MINKMNLETCYVDFLELESHVINEDYLKESVELQKLISTLNESKFHLNKIGIHDFKRIRELQISLEDDLTVFVGDNGFGKSTILDAIAIVLSWLRSNIEKESKPGTYIKSHEVNNSVDVEYASIDANIKLKDFNTSILITKAKEGAYYSRNNELL</sequence>
<organism evidence="2">
    <name type="scientific">Salmonella enterica subsp. enterica serovar Agona</name>
    <dbReference type="NCBI Taxonomy" id="58095"/>
    <lineage>
        <taxon>Bacteria</taxon>
        <taxon>Pseudomonadati</taxon>
        <taxon>Pseudomonadota</taxon>
        <taxon>Gammaproteobacteria</taxon>
        <taxon>Enterobacterales</taxon>
        <taxon>Enterobacteriaceae</taxon>
        <taxon>Salmonella</taxon>
    </lineage>
</organism>
<dbReference type="GO" id="GO:0000731">
    <property type="term" value="P:DNA synthesis involved in DNA repair"/>
    <property type="evidence" value="ECO:0007669"/>
    <property type="project" value="TreeGrafter"/>
</dbReference>
<feature type="domain" description="Rad50/SbcC-type AAA" evidence="1">
    <location>
        <begin position="49"/>
        <end position="126"/>
    </location>
</feature>
<gene>
    <name evidence="2" type="ORF">G9C35_004747</name>
</gene>
<proteinExistence type="predicted"/>
<evidence type="ECO:0000259" key="1">
    <source>
        <dbReference type="Pfam" id="PF13476"/>
    </source>
</evidence>
<reference evidence="2" key="1">
    <citation type="journal article" date="2018" name="Genome Biol.">
        <title>SKESA: strategic k-mer extension for scrupulous assemblies.</title>
        <authorList>
            <person name="Souvorov A."/>
            <person name="Agarwala R."/>
            <person name="Lipman D.J."/>
        </authorList>
    </citation>
    <scope>NUCLEOTIDE SEQUENCE</scope>
    <source>
        <strain evidence="2">12-3284</strain>
    </source>
</reference>
<comment type="caution">
    <text evidence="2">The sequence shown here is derived from an EMBL/GenBank/DDBJ whole genome shotgun (WGS) entry which is preliminary data.</text>
</comment>
<dbReference type="Gene3D" id="3.40.50.300">
    <property type="entry name" value="P-loop containing nucleotide triphosphate hydrolases"/>
    <property type="match status" value="1"/>
</dbReference>
<dbReference type="AlphaFoldDB" id="A0A741LDL5"/>
<name>A0A741LDL5_SALET</name>
<protein>
    <submittedName>
        <fullName evidence="2">AAA family ATPase</fullName>
    </submittedName>
</protein>
<dbReference type="SUPFAM" id="SSF52540">
    <property type="entry name" value="P-loop containing nucleoside triphosphate hydrolases"/>
    <property type="match status" value="1"/>
</dbReference>
<dbReference type="Pfam" id="PF13476">
    <property type="entry name" value="AAA_23"/>
    <property type="match status" value="1"/>
</dbReference>
<evidence type="ECO:0000313" key="2">
    <source>
        <dbReference type="EMBL" id="HAF0793364.1"/>
    </source>
</evidence>
<dbReference type="PANTHER" id="PTHR32182:SF0">
    <property type="entry name" value="DNA REPLICATION AND REPAIR PROTEIN RECF"/>
    <property type="match status" value="1"/>
</dbReference>
<dbReference type="PANTHER" id="PTHR32182">
    <property type="entry name" value="DNA REPLICATION AND REPAIR PROTEIN RECF"/>
    <property type="match status" value="1"/>
</dbReference>
<reference evidence="2" key="2">
    <citation type="submission" date="2018-07" db="EMBL/GenBank/DDBJ databases">
        <authorList>
            <consortium name="NCBI Pathogen Detection Project"/>
        </authorList>
    </citation>
    <scope>NUCLEOTIDE SEQUENCE</scope>
    <source>
        <strain evidence="2">12-3284</strain>
    </source>
</reference>
<dbReference type="InterPro" id="IPR038729">
    <property type="entry name" value="Rad50/SbcC_AAA"/>
</dbReference>
<dbReference type="GO" id="GO:0016887">
    <property type="term" value="F:ATP hydrolysis activity"/>
    <property type="evidence" value="ECO:0007669"/>
    <property type="project" value="InterPro"/>
</dbReference>
<feature type="non-terminal residue" evidence="2">
    <location>
        <position position="155"/>
    </location>
</feature>
<dbReference type="InterPro" id="IPR027417">
    <property type="entry name" value="P-loop_NTPase"/>
</dbReference>
<dbReference type="EMBL" id="DAATZW010000142">
    <property type="protein sequence ID" value="HAF0793364.1"/>
    <property type="molecule type" value="Genomic_DNA"/>
</dbReference>
<dbReference type="GO" id="GO:0006302">
    <property type="term" value="P:double-strand break repair"/>
    <property type="evidence" value="ECO:0007669"/>
    <property type="project" value="InterPro"/>
</dbReference>
<accession>A0A741LDL5</accession>